<keyword evidence="1" id="KW-0378">Hydrolase</keyword>
<dbReference type="InterPro" id="IPR023365">
    <property type="entry name" value="Sortase_dom-sf"/>
</dbReference>
<proteinExistence type="predicted"/>
<dbReference type="NCBIfam" id="TIGR01076">
    <property type="entry name" value="sortase_fam"/>
    <property type="match status" value="1"/>
</dbReference>
<gene>
    <name evidence="3" type="ORF">H0267_05955</name>
</gene>
<dbReference type="EMBL" id="JADZSC010000001">
    <property type="protein sequence ID" value="MBH0229757.1"/>
    <property type="molecule type" value="Genomic_DNA"/>
</dbReference>
<feature type="active site" description="Acyl-thioester intermediate" evidence="2">
    <location>
        <position position="180"/>
    </location>
</feature>
<evidence type="ECO:0000313" key="3">
    <source>
        <dbReference type="EMBL" id="MBH0229757.1"/>
    </source>
</evidence>
<dbReference type="RefSeq" id="WP_197316349.1">
    <property type="nucleotide sequence ID" value="NZ_JADZSC010000001.1"/>
</dbReference>
<comment type="caution">
    <text evidence="3">The sequence shown here is derived from an EMBL/GenBank/DDBJ whole genome shotgun (WGS) entry which is preliminary data.</text>
</comment>
<name>A0A931HTZ4_9BACI</name>
<keyword evidence="4" id="KW-1185">Reference proteome</keyword>
<dbReference type="CDD" id="cd06166">
    <property type="entry name" value="Sortase_D_2"/>
    <property type="match status" value="1"/>
</dbReference>
<feature type="active site" description="Proton donor/acceptor" evidence="2">
    <location>
        <position position="118"/>
    </location>
</feature>
<reference evidence="3 4" key="1">
    <citation type="journal article" date="2005" name="Int. J. Syst. Evol. Microbiol.">
        <title>Halobacillus yeomjeoni sp. nov., isolated from a marine solar saltern in Korea.</title>
        <authorList>
            <person name="Yoon J.H."/>
            <person name="Kang S.J."/>
            <person name="Lee C.H."/>
            <person name="Oh H.W."/>
            <person name="Oh T.K."/>
        </authorList>
    </citation>
    <scope>NUCLEOTIDE SEQUENCE [LARGE SCALE GENOMIC DNA]</scope>
    <source>
        <strain evidence="3 4">KCTC 3957</strain>
    </source>
</reference>
<protein>
    <submittedName>
        <fullName evidence="3">Class D sortase</fullName>
    </submittedName>
</protein>
<organism evidence="3 4">
    <name type="scientific">Halobacillus yeomjeoni</name>
    <dbReference type="NCBI Taxonomy" id="311194"/>
    <lineage>
        <taxon>Bacteria</taxon>
        <taxon>Bacillati</taxon>
        <taxon>Bacillota</taxon>
        <taxon>Bacilli</taxon>
        <taxon>Bacillales</taxon>
        <taxon>Bacillaceae</taxon>
        <taxon>Halobacillus</taxon>
    </lineage>
</organism>
<sequence length="198" mass="22352">MKKLGGLFILLSVLLFGYIGYEQLYSFYLEKKLFANTEELSQSLRSEVENEKSEKEIPQYKENTIADLKNVELSIPKIELETPVIEGTSSEKLRVAVGHLKGTGILGAKGQNFVVLGHRSHISGKFFNRLNELSNGDELLFRSPDQTLTFRVIDKKIIEPTQLEVLEPVEGKSVVTLITCHPMYSNKERLVVIGEKII</sequence>
<accession>A0A931HTZ4</accession>
<dbReference type="SUPFAM" id="SSF63817">
    <property type="entry name" value="Sortase"/>
    <property type="match status" value="1"/>
</dbReference>
<dbReference type="Gene3D" id="2.40.260.10">
    <property type="entry name" value="Sortase"/>
    <property type="match status" value="1"/>
</dbReference>
<dbReference type="InterPro" id="IPR042000">
    <property type="entry name" value="Sortase_D_2"/>
</dbReference>
<dbReference type="GO" id="GO:0016787">
    <property type="term" value="F:hydrolase activity"/>
    <property type="evidence" value="ECO:0007669"/>
    <property type="project" value="UniProtKB-KW"/>
</dbReference>
<evidence type="ECO:0000313" key="4">
    <source>
        <dbReference type="Proteomes" id="UP000614490"/>
    </source>
</evidence>
<evidence type="ECO:0000256" key="1">
    <source>
        <dbReference type="ARBA" id="ARBA00022801"/>
    </source>
</evidence>
<dbReference type="AlphaFoldDB" id="A0A931HTZ4"/>
<evidence type="ECO:0000256" key="2">
    <source>
        <dbReference type="PIRSR" id="PIRSR605754-1"/>
    </source>
</evidence>
<dbReference type="InterPro" id="IPR005754">
    <property type="entry name" value="Sortase"/>
</dbReference>
<dbReference type="Pfam" id="PF04203">
    <property type="entry name" value="Sortase"/>
    <property type="match status" value="1"/>
</dbReference>
<dbReference type="Proteomes" id="UP000614490">
    <property type="component" value="Unassembled WGS sequence"/>
</dbReference>